<reference evidence="6" key="5">
    <citation type="submission" date="2025-09" db="UniProtKB">
        <authorList>
            <consortium name="Ensembl"/>
        </authorList>
    </citation>
    <scope>IDENTIFICATION</scope>
</reference>
<reference evidence="6" key="3">
    <citation type="submission" date="2020-05" db="EMBL/GenBank/DDBJ databases">
        <title>Electrophorus electricus (electric eel) genome, fEleEle1, primary haplotype.</title>
        <authorList>
            <person name="Myers G."/>
            <person name="Meyer A."/>
            <person name="Fedrigo O."/>
            <person name="Formenti G."/>
            <person name="Rhie A."/>
            <person name="Tracey A."/>
            <person name="Sims Y."/>
            <person name="Jarvis E.D."/>
        </authorList>
    </citation>
    <scope>NUCLEOTIDE SEQUENCE [LARGE SCALE GENOMIC DNA]</scope>
</reference>
<dbReference type="GO" id="GO:0016055">
    <property type="term" value="P:Wnt signaling pathway"/>
    <property type="evidence" value="ECO:0007669"/>
    <property type="project" value="InterPro"/>
</dbReference>
<proteinExistence type="predicted"/>
<dbReference type="GeneTree" id="ENSGT00390000013828"/>
<evidence type="ECO:0000256" key="4">
    <source>
        <dbReference type="ARBA" id="ARBA00023180"/>
    </source>
</evidence>
<evidence type="ECO:0008006" key="8">
    <source>
        <dbReference type="Google" id="ProtNLM"/>
    </source>
</evidence>
<evidence type="ECO:0000256" key="3">
    <source>
        <dbReference type="ARBA" id="ARBA00022729"/>
    </source>
</evidence>
<keyword evidence="4" id="KW-0325">Glycoprotein</keyword>
<protein>
    <recommendedName>
        <fullName evidence="8">Dorsal inhibitory axon guidance protein</fullName>
    </recommendedName>
</protein>
<evidence type="ECO:0000256" key="5">
    <source>
        <dbReference type="SAM" id="MobiDB-lite"/>
    </source>
</evidence>
<dbReference type="GO" id="GO:0090090">
    <property type="term" value="P:negative regulation of canonical Wnt signaling pathway"/>
    <property type="evidence" value="ECO:0007669"/>
    <property type="project" value="Ensembl"/>
</dbReference>
<accession>A0A4W4FU66</accession>
<name>A0A4W4FU66_ELEEL</name>
<dbReference type="GO" id="GO:0007417">
    <property type="term" value="P:central nervous system development"/>
    <property type="evidence" value="ECO:0007669"/>
    <property type="project" value="Ensembl"/>
</dbReference>
<feature type="region of interest" description="Disordered" evidence="5">
    <location>
        <begin position="200"/>
        <end position="246"/>
    </location>
</feature>
<gene>
    <name evidence="6" type="primary">DRAXIN</name>
</gene>
<evidence type="ECO:0000256" key="2">
    <source>
        <dbReference type="ARBA" id="ARBA00022525"/>
    </source>
</evidence>
<feature type="compositionally biased region" description="Basic residues" evidence="5">
    <location>
        <begin position="271"/>
        <end position="280"/>
    </location>
</feature>
<dbReference type="InterPro" id="IPR029094">
    <property type="entry name" value="Draxin"/>
</dbReference>
<keyword evidence="7" id="KW-1185">Reference proteome</keyword>
<dbReference type="OMA" id="VMASSWC"/>
<keyword evidence="2" id="KW-0964">Secreted</keyword>
<dbReference type="AlphaFoldDB" id="A0A4W4FU66"/>
<sequence>MSLLAPHLAPRVHLCDQQEALCVKMKPGWCLCLALLFTSSNPSSQSGEKLRSDTRRGLRHEPAVRSHALQEPGVQRLHAGLLSRPPLRPEDDAPGLDGLSPVRLEMGPGESASARAREGGRSGFRGASHTKDKYPPGGGFPRNGKRHGHQLEHRRHGRRDKMHEKGACTDGSYILINEFIRINDHMLDFNPYTLSPNHDAATPAAVPSPTSRIPVATATNEHPPTLPPAATKPQKAGHGRGQGEVSPTLDMAMFDWTDYEDMRPVENWPSTKKKDKRRSKNLSSGNRTVGADVIEPCDHHLDCLSGSCCDLRQHECEAHNRGLNNKCYDDCMCEEGLRCFAKFHRKRRVTRRRGRCVEPETADGDQGDFITV</sequence>
<reference evidence="7" key="1">
    <citation type="journal article" date="2014" name="Science">
        <title>Nonhuman genetics. Genomic basis for the convergent evolution of electric organs.</title>
        <authorList>
            <person name="Gallant J.R."/>
            <person name="Traeger L.L."/>
            <person name="Volkening J.D."/>
            <person name="Moffett H."/>
            <person name="Chen P.H."/>
            <person name="Novina C.D."/>
            <person name="Phillips G.N.Jr."/>
            <person name="Anand R."/>
            <person name="Wells G.B."/>
            <person name="Pinch M."/>
            <person name="Guth R."/>
            <person name="Unguez G.A."/>
            <person name="Albert J.S."/>
            <person name="Zakon H.H."/>
            <person name="Samanta M.P."/>
            <person name="Sussman M.R."/>
        </authorList>
    </citation>
    <scope>NUCLEOTIDE SEQUENCE [LARGE SCALE GENOMIC DNA]</scope>
</reference>
<dbReference type="GO" id="GO:0007411">
    <property type="term" value="P:axon guidance"/>
    <property type="evidence" value="ECO:0007669"/>
    <property type="project" value="InterPro"/>
</dbReference>
<feature type="compositionally biased region" description="Low complexity" evidence="5">
    <location>
        <begin position="200"/>
        <end position="211"/>
    </location>
</feature>
<reference evidence="6" key="4">
    <citation type="submission" date="2025-08" db="UniProtKB">
        <authorList>
            <consortium name="Ensembl"/>
        </authorList>
    </citation>
    <scope>IDENTIFICATION</scope>
</reference>
<dbReference type="GO" id="GO:0005576">
    <property type="term" value="C:extracellular region"/>
    <property type="evidence" value="ECO:0007669"/>
    <property type="project" value="InterPro"/>
</dbReference>
<dbReference type="Ensembl" id="ENSEEET00000027874.2">
    <property type="protein sequence ID" value="ENSEEEP00000027557.2"/>
    <property type="gene ID" value="ENSEEEG00000013282.2"/>
</dbReference>
<feature type="region of interest" description="Disordered" evidence="5">
    <location>
        <begin position="265"/>
        <end position="288"/>
    </location>
</feature>
<feature type="compositionally biased region" description="Basic residues" evidence="5">
    <location>
        <begin position="143"/>
        <end position="160"/>
    </location>
</feature>
<evidence type="ECO:0000256" key="1">
    <source>
        <dbReference type="ARBA" id="ARBA00022473"/>
    </source>
</evidence>
<dbReference type="Proteomes" id="UP000314983">
    <property type="component" value="Chromosome 20"/>
</dbReference>
<dbReference type="PANTHER" id="PTHR28610">
    <property type="entry name" value="DRAXIN"/>
    <property type="match status" value="1"/>
</dbReference>
<feature type="compositionally biased region" description="Basic and acidic residues" evidence="5">
    <location>
        <begin position="48"/>
        <end position="64"/>
    </location>
</feature>
<keyword evidence="3" id="KW-0732">Signal</keyword>
<keyword evidence="1" id="KW-0217">Developmental protein</keyword>
<organism evidence="6 7">
    <name type="scientific">Electrophorus electricus</name>
    <name type="common">Electric eel</name>
    <name type="synonym">Gymnotus electricus</name>
    <dbReference type="NCBI Taxonomy" id="8005"/>
    <lineage>
        <taxon>Eukaryota</taxon>
        <taxon>Metazoa</taxon>
        <taxon>Chordata</taxon>
        <taxon>Craniata</taxon>
        <taxon>Vertebrata</taxon>
        <taxon>Euteleostomi</taxon>
        <taxon>Actinopterygii</taxon>
        <taxon>Neopterygii</taxon>
        <taxon>Teleostei</taxon>
        <taxon>Ostariophysi</taxon>
        <taxon>Gymnotiformes</taxon>
        <taxon>Gymnotoidei</taxon>
        <taxon>Gymnotidae</taxon>
        <taxon>Electrophorus</taxon>
    </lineage>
</organism>
<dbReference type="PANTHER" id="PTHR28610:SF1">
    <property type="entry name" value="DRAXIN"/>
    <property type="match status" value="1"/>
</dbReference>
<dbReference type="Pfam" id="PF15550">
    <property type="entry name" value="Draxin"/>
    <property type="match status" value="1"/>
</dbReference>
<dbReference type="STRING" id="8005.ENSEEEP00000027557"/>
<feature type="region of interest" description="Disordered" evidence="5">
    <location>
        <begin position="41"/>
        <end position="165"/>
    </location>
</feature>
<evidence type="ECO:0000313" key="6">
    <source>
        <dbReference type="Ensembl" id="ENSEEEP00000027557.2"/>
    </source>
</evidence>
<reference evidence="7" key="2">
    <citation type="journal article" date="2017" name="Sci. Adv.">
        <title>A tail of two voltages: Proteomic comparison of the three electric organs of the electric eel.</title>
        <authorList>
            <person name="Traeger L.L."/>
            <person name="Sabat G."/>
            <person name="Barrett-Wilt G.A."/>
            <person name="Wells G.B."/>
            <person name="Sussman M.R."/>
        </authorList>
    </citation>
    <scope>NUCLEOTIDE SEQUENCE [LARGE SCALE GENOMIC DNA]</scope>
</reference>
<evidence type="ECO:0000313" key="7">
    <source>
        <dbReference type="Proteomes" id="UP000314983"/>
    </source>
</evidence>